<feature type="coiled-coil region" evidence="1">
    <location>
        <begin position="36"/>
        <end position="77"/>
    </location>
</feature>
<evidence type="ECO:0000256" key="2">
    <source>
        <dbReference type="SAM" id="MobiDB-lite"/>
    </source>
</evidence>
<evidence type="ECO:0000313" key="4">
    <source>
        <dbReference type="Proteomes" id="UP000327468"/>
    </source>
</evidence>
<keyword evidence="4" id="KW-1185">Reference proteome</keyword>
<comment type="caution">
    <text evidence="3">The sequence shown here is derived from an EMBL/GenBank/DDBJ whole genome shotgun (WGS) entry which is preliminary data.</text>
</comment>
<name>A0A5N5KRH6_PANHP</name>
<proteinExistence type="predicted"/>
<keyword evidence="1" id="KW-0175">Coiled coil</keyword>
<accession>A0A5N5KRH6</accession>
<organism evidence="3 4">
    <name type="scientific">Pangasianodon hypophthalmus</name>
    <name type="common">Striped catfish</name>
    <name type="synonym">Helicophagus hypophthalmus</name>
    <dbReference type="NCBI Taxonomy" id="310915"/>
    <lineage>
        <taxon>Eukaryota</taxon>
        <taxon>Metazoa</taxon>
        <taxon>Chordata</taxon>
        <taxon>Craniata</taxon>
        <taxon>Vertebrata</taxon>
        <taxon>Euteleostomi</taxon>
        <taxon>Actinopterygii</taxon>
        <taxon>Neopterygii</taxon>
        <taxon>Teleostei</taxon>
        <taxon>Ostariophysi</taxon>
        <taxon>Siluriformes</taxon>
        <taxon>Pangasiidae</taxon>
        <taxon>Pangasianodon</taxon>
    </lineage>
</organism>
<feature type="region of interest" description="Disordered" evidence="2">
    <location>
        <begin position="249"/>
        <end position="275"/>
    </location>
</feature>
<sequence length="275" mass="31698">MSSSPTRDTSFLTADEASAIETAVRTAVMSILKVFCDVSEKRSHGYEAKLAEAQRENAALRFRLKAAERELQTLRHISPSDYKISAEVSLSTHDFSTDVSEERGEEAACFQSDASLVIKEEPSYESTLCLKTETAEETFAAECDYPVKDNVQMCQQQSPAAEMWNMQHLQTFSSARSSLNQTREKWMSGDVLLGKLKSRECVRRYRERIRADPEKYHAWKEKERLRYQQKRKTINDLSEPMKKLKRKAWREAKRRDRARKQVQAAATHMIQTTNS</sequence>
<gene>
    <name evidence="3" type="ORF">PHYPO_G00125120</name>
</gene>
<dbReference type="AlphaFoldDB" id="A0A5N5KRH6"/>
<dbReference type="Proteomes" id="UP000327468">
    <property type="component" value="Chromosome 22"/>
</dbReference>
<evidence type="ECO:0000313" key="3">
    <source>
        <dbReference type="EMBL" id="KAB5532872.1"/>
    </source>
</evidence>
<reference evidence="3 4" key="1">
    <citation type="submission" date="2019-06" db="EMBL/GenBank/DDBJ databases">
        <title>A chromosome-scale genome assembly of the striped catfish, Pangasianodon hypophthalmus.</title>
        <authorList>
            <person name="Wen M."/>
            <person name="Zahm M."/>
            <person name="Roques C."/>
            <person name="Cabau C."/>
            <person name="Klopp C."/>
            <person name="Donnadieu C."/>
            <person name="Jouanno E."/>
            <person name="Avarre J.-C."/>
            <person name="Campet M."/>
            <person name="Ha T.T.T."/>
            <person name="Dugue R."/>
            <person name="Lampietro C."/>
            <person name="Louis A."/>
            <person name="Herpin A."/>
            <person name="Echchiki A."/>
            <person name="Berthelot C."/>
            <person name="Parey E."/>
            <person name="Roest-Crollius H."/>
            <person name="Braasch I."/>
            <person name="Postlethwait J."/>
            <person name="Bobe J."/>
            <person name="Montfort J."/>
            <person name="Bouchez O."/>
            <person name="Begum T."/>
            <person name="Schartl M."/>
            <person name="Guiguen Y."/>
        </authorList>
    </citation>
    <scope>NUCLEOTIDE SEQUENCE [LARGE SCALE GENOMIC DNA]</scope>
    <source>
        <strain evidence="3 4">Indonesia</strain>
        <tissue evidence="3">Blood</tissue>
    </source>
</reference>
<protein>
    <submittedName>
        <fullName evidence="3">Uncharacterized protein</fullName>
    </submittedName>
</protein>
<evidence type="ECO:0000256" key="1">
    <source>
        <dbReference type="SAM" id="Coils"/>
    </source>
</evidence>
<dbReference type="EMBL" id="VFJC01000023">
    <property type="protein sequence ID" value="KAB5532872.1"/>
    <property type="molecule type" value="Genomic_DNA"/>
</dbReference>